<keyword evidence="1" id="KW-0378">Hydrolase</keyword>
<gene>
    <name evidence="1" type="ORF">Ssi02_76310</name>
</gene>
<protein>
    <submittedName>
        <fullName evidence="1">Glycosyl hydrolase</fullName>
    </submittedName>
</protein>
<keyword evidence="2" id="KW-1185">Reference proteome</keyword>
<dbReference type="InterPro" id="IPR052025">
    <property type="entry name" value="Xyloglucanase_GH74"/>
</dbReference>
<dbReference type="AlphaFoldDB" id="A0A919RQW1"/>
<dbReference type="CDD" id="cd15482">
    <property type="entry name" value="Sialidase_non-viral"/>
    <property type="match status" value="1"/>
</dbReference>
<evidence type="ECO:0000313" key="2">
    <source>
        <dbReference type="Proteomes" id="UP000606172"/>
    </source>
</evidence>
<proteinExistence type="predicted"/>
<dbReference type="InterPro" id="IPR015943">
    <property type="entry name" value="WD40/YVTN_repeat-like_dom_sf"/>
</dbReference>
<dbReference type="GO" id="GO:0016787">
    <property type="term" value="F:hydrolase activity"/>
    <property type="evidence" value="ECO:0007669"/>
    <property type="project" value="UniProtKB-KW"/>
</dbReference>
<organism evidence="1 2">
    <name type="scientific">Sinosporangium siamense</name>
    <dbReference type="NCBI Taxonomy" id="1367973"/>
    <lineage>
        <taxon>Bacteria</taxon>
        <taxon>Bacillati</taxon>
        <taxon>Actinomycetota</taxon>
        <taxon>Actinomycetes</taxon>
        <taxon>Streptosporangiales</taxon>
        <taxon>Streptosporangiaceae</taxon>
        <taxon>Sinosporangium</taxon>
    </lineage>
</organism>
<dbReference type="Pfam" id="PF02012">
    <property type="entry name" value="BNR"/>
    <property type="match status" value="1"/>
</dbReference>
<comment type="caution">
    <text evidence="1">The sequence shown here is derived from an EMBL/GenBank/DDBJ whole genome shotgun (WGS) entry which is preliminary data.</text>
</comment>
<dbReference type="Gene3D" id="2.130.10.10">
    <property type="entry name" value="YVTN repeat-like/Quinoprotein amine dehydrogenase"/>
    <property type="match status" value="1"/>
</dbReference>
<name>A0A919RQW1_9ACTN</name>
<accession>A0A919RQW1</accession>
<dbReference type="GO" id="GO:0010411">
    <property type="term" value="P:xyloglucan metabolic process"/>
    <property type="evidence" value="ECO:0007669"/>
    <property type="project" value="TreeGrafter"/>
</dbReference>
<dbReference type="PANTHER" id="PTHR43739">
    <property type="entry name" value="XYLOGLUCANASE (EUROFUNG)"/>
    <property type="match status" value="1"/>
</dbReference>
<dbReference type="PANTHER" id="PTHR43739:SF5">
    <property type="entry name" value="EXO-ALPHA-SIALIDASE"/>
    <property type="match status" value="1"/>
</dbReference>
<dbReference type="SUPFAM" id="SSF110296">
    <property type="entry name" value="Oligoxyloglucan reducing end-specific cellobiohydrolase"/>
    <property type="match status" value="1"/>
</dbReference>
<reference evidence="1" key="1">
    <citation type="submission" date="2021-01" db="EMBL/GenBank/DDBJ databases">
        <title>Whole genome shotgun sequence of Sinosporangium siamense NBRC 109515.</title>
        <authorList>
            <person name="Komaki H."/>
            <person name="Tamura T."/>
        </authorList>
    </citation>
    <scope>NUCLEOTIDE SEQUENCE</scope>
    <source>
        <strain evidence="1">NBRC 109515</strain>
    </source>
</reference>
<dbReference type="InterPro" id="IPR002860">
    <property type="entry name" value="BNR_rpt"/>
</dbReference>
<dbReference type="EMBL" id="BOOW01000059">
    <property type="protein sequence ID" value="GII97400.1"/>
    <property type="molecule type" value="Genomic_DNA"/>
</dbReference>
<evidence type="ECO:0000313" key="1">
    <source>
        <dbReference type="EMBL" id="GII97400.1"/>
    </source>
</evidence>
<dbReference type="RefSeq" id="WP_204033229.1">
    <property type="nucleotide sequence ID" value="NZ_BOOW01000059.1"/>
</dbReference>
<sequence>MREALLAIGTRKGLFLARSSDGSPFAVQPVRFSTVGVHAVAIDTRGHVPRVLAAIEYGHFGPSIMWSDDLGETWNEAQRPPVAFPDHTGATLTRIWQITPSPTEPGVVWAGAEPGALFRSEDGGKTYSLVQGLWNHPHRPQWQPGGGGLCLHTVVPHPKDSAKLGIAVSAAGFYRSDDGGQTWEAANRGIRAPFLPEGGQFPEFGQCVHKVAQHPAHPDRLYLQHHFGVYRSDDFGGTWTSIGDDLPSDFGFPVVVHPTKPDTVFVLPLESDMDRVPVDHRYRVFRTDDAGDTWHAYTRGLPEPPVHASVLRDAMSASPAGLFFGTRDGEVYGSRDDGETWTRIARHLPDVLTVRSAILPSVREPGFMSGTNQRMGS</sequence>
<dbReference type="Proteomes" id="UP000606172">
    <property type="component" value="Unassembled WGS sequence"/>
</dbReference>